<feature type="transmembrane region" description="Helical" evidence="7">
    <location>
        <begin position="114"/>
        <end position="133"/>
    </location>
</feature>
<dbReference type="InterPro" id="IPR000620">
    <property type="entry name" value="EamA_dom"/>
</dbReference>
<feature type="domain" description="EamA" evidence="8">
    <location>
        <begin position="140"/>
        <end position="274"/>
    </location>
</feature>
<evidence type="ECO:0000256" key="2">
    <source>
        <dbReference type="ARBA" id="ARBA00007362"/>
    </source>
</evidence>
<evidence type="ECO:0000256" key="5">
    <source>
        <dbReference type="ARBA" id="ARBA00023136"/>
    </source>
</evidence>
<dbReference type="PANTHER" id="PTHR32322:SF2">
    <property type="entry name" value="EAMA DOMAIN-CONTAINING PROTEIN"/>
    <property type="match status" value="1"/>
</dbReference>
<evidence type="ECO:0000256" key="7">
    <source>
        <dbReference type="SAM" id="Phobius"/>
    </source>
</evidence>
<evidence type="ECO:0000256" key="4">
    <source>
        <dbReference type="ARBA" id="ARBA00022989"/>
    </source>
</evidence>
<evidence type="ECO:0000256" key="1">
    <source>
        <dbReference type="ARBA" id="ARBA00004141"/>
    </source>
</evidence>
<dbReference type="SUPFAM" id="SSF103481">
    <property type="entry name" value="Multidrug resistance efflux transporter EmrE"/>
    <property type="match status" value="2"/>
</dbReference>
<organism evidence="9 10">
    <name type="scientific">Rhodococcoides kroppenstedtii</name>
    <dbReference type="NCBI Taxonomy" id="293050"/>
    <lineage>
        <taxon>Bacteria</taxon>
        <taxon>Bacillati</taxon>
        <taxon>Actinomycetota</taxon>
        <taxon>Actinomycetes</taxon>
        <taxon>Mycobacteriales</taxon>
        <taxon>Nocardiaceae</taxon>
        <taxon>Rhodococcoides</taxon>
    </lineage>
</organism>
<sequence length="320" mass="32407">MAALLVVTWSSGFVGAELGTRTASSHAVLAWRFVVAALVLGAVVLVRAQRVSRAAVRRQIGLGVVMQCLYLGGIYTGVQYGVSAGLSALIAALQPMVVAALAAAFLAQRIGGRTAAGLLLGIVGVAVVVGGNLGGDAPWWAYALTVGGTVSLSVGTLLQSRNSEPVPITVGLAVQSATAAVFFLAWSLAAGDALPPADGGFWFAVGWTVVLSTFLAIGSYFVVIGRRGATAASALLYLTPPVTMIWGWAMFGDRLGLATVPGLALCAVAVALVLRAPTAAPPRPTRPRPAGRSEGSSGATPAPPRPDHAPSCRAVSTTAD</sequence>
<accession>A0A1I0U494</accession>
<proteinExistence type="inferred from homology"/>
<feature type="transmembrane region" description="Helical" evidence="7">
    <location>
        <begin position="139"/>
        <end position="158"/>
    </location>
</feature>
<feature type="region of interest" description="Disordered" evidence="6">
    <location>
        <begin position="279"/>
        <end position="320"/>
    </location>
</feature>
<evidence type="ECO:0000313" key="10">
    <source>
        <dbReference type="Proteomes" id="UP000182054"/>
    </source>
</evidence>
<feature type="transmembrane region" description="Helical" evidence="7">
    <location>
        <begin position="201"/>
        <end position="223"/>
    </location>
</feature>
<dbReference type="InterPro" id="IPR050638">
    <property type="entry name" value="AA-Vitamin_Transporters"/>
</dbReference>
<feature type="transmembrane region" description="Helical" evidence="7">
    <location>
        <begin position="29"/>
        <end position="48"/>
    </location>
</feature>
<keyword evidence="4 7" id="KW-1133">Transmembrane helix</keyword>
<evidence type="ECO:0000256" key="3">
    <source>
        <dbReference type="ARBA" id="ARBA00022692"/>
    </source>
</evidence>
<evidence type="ECO:0000256" key="6">
    <source>
        <dbReference type="SAM" id="MobiDB-lite"/>
    </source>
</evidence>
<comment type="similarity">
    <text evidence="2">Belongs to the EamA transporter family.</text>
</comment>
<comment type="subcellular location">
    <subcellularLocation>
        <location evidence="1">Membrane</location>
        <topology evidence="1">Multi-pass membrane protein</topology>
    </subcellularLocation>
</comment>
<feature type="transmembrane region" description="Helical" evidence="7">
    <location>
        <begin position="230"/>
        <end position="249"/>
    </location>
</feature>
<feature type="domain" description="EamA" evidence="8">
    <location>
        <begin position="2"/>
        <end position="129"/>
    </location>
</feature>
<dbReference type="GO" id="GO:0016020">
    <property type="term" value="C:membrane"/>
    <property type="evidence" value="ECO:0007669"/>
    <property type="project" value="UniProtKB-SubCell"/>
</dbReference>
<dbReference type="PANTHER" id="PTHR32322">
    <property type="entry name" value="INNER MEMBRANE TRANSPORTER"/>
    <property type="match status" value="1"/>
</dbReference>
<feature type="transmembrane region" description="Helical" evidence="7">
    <location>
        <begin position="255"/>
        <end position="274"/>
    </location>
</feature>
<keyword evidence="3 7" id="KW-0812">Transmembrane</keyword>
<evidence type="ECO:0000259" key="8">
    <source>
        <dbReference type="Pfam" id="PF00892"/>
    </source>
</evidence>
<gene>
    <name evidence="9" type="ORF">SAMN05444374_11338</name>
</gene>
<feature type="transmembrane region" description="Helical" evidence="7">
    <location>
        <begin position="84"/>
        <end position="107"/>
    </location>
</feature>
<evidence type="ECO:0000313" key="9">
    <source>
        <dbReference type="EMBL" id="SFA58834.1"/>
    </source>
</evidence>
<feature type="transmembrane region" description="Helical" evidence="7">
    <location>
        <begin position="170"/>
        <end position="189"/>
    </location>
</feature>
<keyword evidence="5 7" id="KW-0472">Membrane</keyword>
<feature type="transmembrane region" description="Helical" evidence="7">
    <location>
        <begin position="60"/>
        <end position="78"/>
    </location>
</feature>
<dbReference type="InterPro" id="IPR037185">
    <property type="entry name" value="EmrE-like"/>
</dbReference>
<reference evidence="9 10" key="1">
    <citation type="submission" date="2016-10" db="EMBL/GenBank/DDBJ databases">
        <authorList>
            <person name="de Groot N.N."/>
        </authorList>
    </citation>
    <scope>NUCLEOTIDE SEQUENCE [LARGE SCALE GENOMIC DNA]</scope>
    <source>
        <strain evidence="9 10">DSM 44908</strain>
    </source>
</reference>
<dbReference type="AlphaFoldDB" id="A0A1I0U494"/>
<name>A0A1I0U494_9NOCA</name>
<dbReference type="EMBL" id="FOJN01000013">
    <property type="protein sequence ID" value="SFA58834.1"/>
    <property type="molecule type" value="Genomic_DNA"/>
</dbReference>
<protein>
    <submittedName>
        <fullName evidence="9">Permease of the drug/metabolite transporter (DMT) superfamily</fullName>
    </submittedName>
</protein>
<dbReference type="Pfam" id="PF00892">
    <property type="entry name" value="EamA"/>
    <property type="match status" value="2"/>
</dbReference>
<dbReference type="Proteomes" id="UP000182054">
    <property type="component" value="Unassembled WGS sequence"/>
</dbReference>